<organism evidence="2 3">
    <name type="scientific">Bacteroides uniformis (strain ATCC 8492 / DSM 6597 / CCUG 4942 / CIP 103695 / JCM 5828 / KCTC 5204 / NCTC 13054 / VPI 0061)</name>
    <dbReference type="NCBI Taxonomy" id="411479"/>
    <lineage>
        <taxon>Bacteria</taxon>
        <taxon>Pseudomonadati</taxon>
        <taxon>Bacteroidota</taxon>
        <taxon>Bacteroidia</taxon>
        <taxon>Bacteroidales</taxon>
        <taxon>Bacteroidaceae</taxon>
        <taxon>Bacteroides</taxon>
    </lineage>
</organism>
<keyword evidence="1" id="KW-0812">Transmembrane</keyword>
<name>A0ABC9NGE2_BACUC</name>
<evidence type="ECO:0000313" key="2">
    <source>
        <dbReference type="EMBL" id="EDO55816.1"/>
    </source>
</evidence>
<keyword evidence="1" id="KW-1133">Transmembrane helix</keyword>
<evidence type="ECO:0000256" key="1">
    <source>
        <dbReference type="SAM" id="Phobius"/>
    </source>
</evidence>
<dbReference type="EMBL" id="AAYH02000034">
    <property type="protein sequence ID" value="EDO55816.1"/>
    <property type="molecule type" value="Genomic_DNA"/>
</dbReference>
<proteinExistence type="predicted"/>
<accession>A0ABC9NGE2</accession>
<keyword evidence="3" id="KW-1185">Reference proteome</keyword>
<dbReference type="Proteomes" id="UP000004110">
    <property type="component" value="Unassembled WGS sequence"/>
</dbReference>
<feature type="transmembrane region" description="Helical" evidence="1">
    <location>
        <begin position="6"/>
        <end position="27"/>
    </location>
</feature>
<reference evidence="2" key="1">
    <citation type="submission" date="2007-06" db="EMBL/GenBank/DDBJ databases">
        <authorList>
            <person name="Fulton L."/>
            <person name="Clifton S."/>
            <person name="Fulton B."/>
            <person name="Xu J."/>
            <person name="Minx P."/>
            <person name="Pepin K.H."/>
            <person name="Johnson M."/>
            <person name="Thiruvilangam P."/>
            <person name="Bhonagiri V."/>
            <person name="Nash W.E."/>
            <person name="Mardis E.R."/>
            <person name="Wilson R.K."/>
        </authorList>
    </citation>
    <scope>NUCLEOTIDE SEQUENCE [LARGE SCALE GENOMIC DNA]</scope>
    <source>
        <strain evidence="2">ATCC 8492</strain>
    </source>
</reference>
<reference evidence="2" key="2">
    <citation type="submission" date="2013-11" db="EMBL/GenBank/DDBJ databases">
        <title>Draft genome sequence of Bacteroides uniformis (ATCC 8492).</title>
        <authorList>
            <person name="Sudarsanam P."/>
            <person name="Ley R."/>
            <person name="Guruge J."/>
            <person name="Turnbaugh P.J."/>
            <person name="Mahowald M."/>
            <person name="Liep D."/>
            <person name="Gordon J."/>
        </authorList>
    </citation>
    <scope>NUCLEOTIDE SEQUENCE</scope>
    <source>
        <strain evidence="2">ATCC 8492</strain>
    </source>
</reference>
<protein>
    <submittedName>
        <fullName evidence="2">Uncharacterized protein</fullName>
    </submittedName>
</protein>
<evidence type="ECO:0000313" key="3">
    <source>
        <dbReference type="Proteomes" id="UP000004110"/>
    </source>
</evidence>
<gene>
    <name evidence="2" type="ORF">BACUNI_00482</name>
</gene>
<dbReference type="AlphaFoldDB" id="A0ABC9NGE2"/>
<keyword evidence="1" id="KW-0472">Membrane</keyword>
<comment type="caution">
    <text evidence="2">The sequence shown here is derived from an EMBL/GenBank/DDBJ whole genome shotgun (WGS) entry which is preliminary data.</text>
</comment>
<sequence length="34" mass="4141">MNTTVMYFVFLIRYVLLIMSEIPLRVIGEDRFFL</sequence>